<gene>
    <name evidence="1" type="primary">Acey_s0022.g539</name>
    <name evidence="1" type="ORF">Y032_0022g539</name>
</gene>
<keyword evidence="2" id="KW-1185">Reference proteome</keyword>
<proteinExistence type="predicted"/>
<comment type="caution">
    <text evidence="1">The sequence shown here is derived from an EMBL/GenBank/DDBJ whole genome shotgun (WGS) entry which is preliminary data.</text>
</comment>
<evidence type="ECO:0000313" key="2">
    <source>
        <dbReference type="Proteomes" id="UP000024635"/>
    </source>
</evidence>
<evidence type="ECO:0000313" key="1">
    <source>
        <dbReference type="EMBL" id="EYC20264.1"/>
    </source>
</evidence>
<organism evidence="1 2">
    <name type="scientific">Ancylostoma ceylanicum</name>
    <dbReference type="NCBI Taxonomy" id="53326"/>
    <lineage>
        <taxon>Eukaryota</taxon>
        <taxon>Metazoa</taxon>
        <taxon>Ecdysozoa</taxon>
        <taxon>Nematoda</taxon>
        <taxon>Chromadorea</taxon>
        <taxon>Rhabditida</taxon>
        <taxon>Rhabditina</taxon>
        <taxon>Rhabditomorpha</taxon>
        <taxon>Strongyloidea</taxon>
        <taxon>Ancylostomatidae</taxon>
        <taxon>Ancylostomatinae</taxon>
        <taxon>Ancylostoma</taxon>
    </lineage>
</organism>
<protein>
    <submittedName>
        <fullName evidence="1">Uncharacterized protein</fullName>
    </submittedName>
</protein>
<sequence>MKSCAQTSTLLLKKIDGLRVLFLSAAAAESRRDLLDPLTWGILSSHTSFRSCNGAVTQSVYLFEKDLYLKTRPERKDVT</sequence>
<name>A0A016UXW6_9BILA</name>
<dbReference type="OrthoDB" id="5865092at2759"/>
<accession>A0A016UXW6</accession>
<dbReference type="EMBL" id="JARK01001358">
    <property type="protein sequence ID" value="EYC20264.1"/>
    <property type="molecule type" value="Genomic_DNA"/>
</dbReference>
<dbReference type="AlphaFoldDB" id="A0A016UXW6"/>
<reference evidence="2" key="1">
    <citation type="journal article" date="2015" name="Nat. Genet.">
        <title>The genome and transcriptome of the zoonotic hookworm Ancylostoma ceylanicum identify infection-specific gene families.</title>
        <authorList>
            <person name="Schwarz E.M."/>
            <person name="Hu Y."/>
            <person name="Antoshechkin I."/>
            <person name="Miller M.M."/>
            <person name="Sternberg P.W."/>
            <person name="Aroian R.V."/>
        </authorList>
    </citation>
    <scope>NUCLEOTIDE SEQUENCE</scope>
    <source>
        <strain evidence="2">HY135</strain>
    </source>
</reference>
<dbReference type="Proteomes" id="UP000024635">
    <property type="component" value="Unassembled WGS sequence"/>
</dbReference>